<comment type="subcellular location">
    <subcellularLocation>
        <location evidence="1">Membrane</location>
    </subcellularLocation>
</comment>
<dbReference type="GeneID" id="111492416"/>
<dbReference type="OrthoDB" id="418615at2759"/>
<dbReference type="PANTHER" id="PTHR48007:SF67">
    <property type="entry name" value="POLLEN RECEPTOR-LIKE KINASE 1"/>
    <property type="match status" value="1"/>
</dbReference>
<keyword evidence="5 8" id="KW-1133">Transmembrane helix</keyword>
<dbReference type="Pfam" id="PF00560">
    <property type="entry name" value="LRR_1"/>
    <property type="match status" value="1"/>
</dbReference>
<evidence type="ECO:0000256" key="9">
    <source>
        <dbReference type="SAM" id="SignalP"/>
    </source>
</evidence>
<sequence length="634" mass="70360">MPKPCLFLFCFLLFNPPPPTSAAAAESLLRFRSSLTNATALSNWNSSAPLCADARRYWAGLICKNGKLYGLRLEHMGLGGTVDVAPLAELPTLRTLSLMNNGLQGPMPDVKQIGALRALYLSDNNFSGWISGEEFEGMGNLKKLYLGRNRFSGEIPASLVKLKGLVDLGLEDNLFAGRIPDFEERDWKYLNFSGNRLVGPVPSGFKNSNFTSFFGNNGLCGEPLAPCKSSTKNWSILIGLFSGAAAALILFILLLCCFLRPPKLFFSPKILFRRPEKTHQYSSTDSEDNSNMNGPTGSALCFLRTDQPRFDLQELLRAQAKVLGSGSFASCYKAVLSNGLAVVVKRFRQMNAAGKDEFYSHMRRLGRLSHPNLLPVVAFYYGKDDKLLVSKFVPNGSLASHLSGNTGLNWRRRIKIIKGVARGLSYLHKELPNSSVPHGHLKSSNVLLDQDFTPILSDYALFPLLQESHAYHHMSAFKSPDFAAHHDRTSKSTDVWSLGILILETLIGKSPANYLHQGNGANADLAAWVDTVVREEWTTKVFDNDLVGRGCGEEEDDGRWDCNGEMLKLLKIGMCCCERDIGKRWGLKQAVEKIELNLNEDDDDDEYYSSYGSFYSNSSNFKVAVLEEEFSFLS</sequence>
<dbReference type="KEGG" id="cmax:111492416"/>
<evidence type="ECO:0000313" key="12">
    <source>
        <dbReference type="RefSeq" id="XP_022997523.1"/>
    </source>
</evidence>
<dbReference type="Pfam" id="PF13855">
    <property type="entry name" value="LRR_8"/>
    <property type="match status" value="1"/>
</dbReference>
<evidence type="ECO:0000313" key="11">
    <source>
        <dbReference type="Proteomes" id="UP000504608"/>
    </source>
</evidence>
<keyword evidence="11" id="KW-1185">Reference proteome</keyword>
<dbReference type="InterPro" id="IPR013210">
    <property type="entry name" value="LRR_N_plant-typ"/>
</dbReference>
<dbReference type="PANTHER" id="PTHR48007">
    <property type="entry name" value="LEUCINE-RICH REPEAT RECEPTOR-LIKE PROTEIN KINASE PXC1"/>
    <property type="match status" value="1"/>
</dbReference>
<dbReference type="PROSITE" id="PS50011">
    <property type="entry name" value="PROTEIN_KINASE_DOM"/>
    <property type="match status" value="1"/>
</dbReference>
<name>A0A6J1KE59_CUCMA</name>
<dbReference type="Gene3D" id="3.30.200.20">
    <property type="entry name" value="Phosphorylase Kinase, domain 1"/>
    <property type="match status" value="1"/>
</dbReference>
<dbReference type="GO" id="GO:0016020">
    <property type="term" value="C:membrane"/>
    <property type="evidence" value="ECO:0007669"/>
    <property type="project" value="UniProtKB-SubCell"/>
</dbReference>
<accession>A0A6J1KE59</accession>
<dbReference type="InterPro" id="IPR000719">
    <property type="entry name" value="Prot_kinase_dom"/>
</dbReference>
<dbReference type="InterPro" id="IPR032675">
    <property type="entry name" value="LRR_dom_sf"/>
</dbReference>
<dbReference type="GO" id="GO:0005524">
    <property type="term" value="F:ATP binding"/>
    <property type="evidence" value="ECO:0007669"/>
    <property type="project" value="UniProtKB-UniRule"/>
</dbReference>
<feature type="domain" description="Protein kinase" evidence="10">
    <location>
        <begin position="317"/>
        <end position="596"/>
    </location>
</feature>
<evidence type="ECO:0000256" key="7">
    <source>
        <dbReference type="PROSITE-ProRule" id="PRU10141"/>
    </source>
</evidence>
<dbReference type="Pfam" id="PF00069">
    <property type="entry name" value="Pkinase"/>
    <property type="match status" value="1"/>
</dbReference>
<reference evidence="12" key="1">
    <citation type="submission" date="2025-08" db="UniProtKB">
        <authorList>
            <consortium name="RefSeq"/>
        </authorList>
    </citation>
    <scope>IDENTIFICATION</scope>
    <source>
        <tissue evidence="12">Young leaves</tissue>
    </source>
</reference>
<dbReference type="GO" id="GO:0004672">
    <property type="term" value="F:protein kinase activity"/>
    <property type="evidence" value="ECO:0007669"/>
    <property type="project" value="InterPro"/>
</dbReference>
<dbReference type="InterPro" id="IPR017441">
    <property type="entry name" value="Protein_kinase_ATP_BS"/>
</dbReference>
<keyword evidence="7" id="KW-0067">ATP-binding</keyword>
<keyword evidence="9" id="KW-0732">Signal</keyword>
<dbReference type="PROSITE" id="PS00107">
    <property type="entry name" value="PROTEIN_KINASE_ATP"/>
    <property type="match status" value="1"/>
</dbReference>
<protein>
    <submittedName>
        <fullName evidence="12">Pollen receptor-like kinase 4</fullName>
    </submittedName>
</protein>
<dbReference type="AlphaFoldDB" id="A0A6J1KE59"/>
<evidence type="ECO:0000256" key="3">
    <source>
        <dbReference type="ARBA" id="ARBA00022692"/>
    </source>
</evidence>
<keyword evidence="3 8" id="KW-0812">Transmembrane</keyword>
<organism evidence="11 12">
    <name type="scientific">Cucurbita maxima</name>
    <name type="common">Pumpkin</name>
    <name type="synonym">Winter squash</name>
    <dbReference type="NCBI Taxonomy" id="3661"/>
    <lineage>
        <taxon>Eukaryota</taxon>
        <taxon>Viridiplantae</taxon>
        <taxon>Streptophyta</taxon>
        <taxon>Embryophyta</taxon>
        <taxon>Tracheophyta</taxon>
        <taxon>Spermatophyta</taxon>
        <taxon>Magnoliopsida</taxon>
        <taxon>eudicotyledons</taxon>
        <taxon>Gunneridae</taxon>
        <taxon>Pentapetalae</taxon>
        <taxon>rosids</taxon>
        <taxon>fabids</taxon>
        <taxon>Cucurbitales</taxon>
        <taxon>Cucurbitaceae</taxon>
        <taxon>Cucurbiteae</taxon>
        <taxon>Cucurbita</taxon>
    </lineage>
</organism>
<dbReference type="InterPro" id="IPR011009">
    <property type="entry name" value="Kinase-like_dom_sf"/>
</dbReference>
<evidence type="ECO:0000256" key="5">
    <source>
        <dbReference type="ARBA" id="ARBA00022989"/>
    </source>
</evidence>
<keyword evidence="6 8" id="KW-0472">Membrane</keyword>
<evidence type="ECO:0000256" key="1">
    <source>
        <dbReference type="ARBA" id="ARBA00004370"/>
    </source>
</evidence>
<evidence type="ECO:0000259" key="10">
    <source>
        <dbReference type="PROSITE" id="PS50011"/>
    </source>
</evidence>
<dbReference type="SUPFAM" id="SSF56112">
    <property type="entry name" value="Protein kinase-like (PK-like)"/>
    <property type="match status" value="1"/>
</dbReference>
<evidence type="ECO:0000256" key="4">
    <source>
        <dbReference type="ARBA" id="ARBA00022737"/>
    </source>
</evidence>
<dbReference type="SUPFAM" id="SSF52058">
    <property type="entry name" value="L domain-like"/>
    <property type="match status" value="1"/>
</dbReference>
<evidence type="ECO:0000256" key="8">
    <source>
        <dbReference type="SAM" id="Phobius"/>
    </source>
</evidence>
<keyword evidence="2" id="KW-0433">Leucine-rich repeat</keyword>
<feature type="signal peptide" evidence="9">
    <location>
        <begin position="1"/>
        <end position="22"/>
    </location>
</feature>
<dbReference type="Gene3D" id="3.80.10.10">
    <property type="entry name" value="Ribonuclease Inhibitor"/>
    <property type="match status" value="1"/>
</dbReference>
<gene>
    <name evidence="12" type="primary">LOC111492416</name>
</gene>
<dbReference type="Pfam" id="PF08263">
    <property type="entry name" value="LRRNT_2"/>
    <property type="match status" value="1"/>
</dbReference>
<dbReference type="Gene3D" id="1.10.510.10">
    <property type="entry name" value="Transferase(Phosphotransferase) domain 1"/>
    <property type="match status" value="1"/>
</dbReference>
<evidence type="ECO:0000256" key="6">
    <source>
        <dbReference type="ARBA" id="ARBA00023136"/>
    </source>
</evidence>
<feature type="transmembrane region" description="Helical" evidence="8">
    <location>
        <begin position="234"/>
        <end position="259"/>
    </location>
</feature>
<dbReference type="InterPro" id="IPR046959">
    <property type="entry name" value="PRK1-6/SRF4-like"/>
</dbReference>
<feature type="binding site" evidence="7">
    <location>
        <position position="355"/>
    </location>
    <ligand>
        <name>ATP</name>
        <dbReference type="ChEBI" id="CHEBI:30616"/>
    </ligand>
</feature>
<keyword evidence="7" id="KW-0547">Nucleotide-binding</keyword>
<keyword evidence="4" id="KW-0677">Repeat</keyword>
<evidence type="ECO:0000256" key="2">
    <source>
        <dbReference type="ARBA" id="ARBA00022614"/>
    </source>
</evidence>
<dbReference type="Proteomes" id="UP000504608">
    <property type="component" value="Unplaced"/>
</dbReference>
<feature type="chain" id="PRO_5027023308" evidence="9">
    <location>
        <begin position="23"/>
        <end position="634"/>
    </location>
</feature>
<proteinExistence type="predicted"/>
<dbReference type="InterPro" id="IPR001611">
    <property type="entry name" value="Leu-rich_rpt"/>
</dbReference>
<dbReference type="RefSeq" id="XP_022997523.1">
    <property type="nucleotide sequence ID" value="XM_023141755.1"/>
</dbReference>